<reference evidence="1" key="1">
    <citation type="submission" date="2018-05" db="EMBL/GenBank/DDBJ databases">
        <authorList>
            <person name="Lanie J.A."/>
            <person name="Ng W.-L."/>
            <person name="Kazmierczak K.M."/>
            <person name="Andrzejewski T.M."/>
            <person name="Davidsen T.M."/>
            <person name="Wayne K.J."/>
            <person name="Tettelin H."/>
            <person name="Glass J.I."/>
            <person name="Rusch D."/>
            <person name="Podicherti R."/>
            <person name="Tsui H.-C.T."/>
            <person name="Winkler M.E."/>
        </authorList>
    </citation>
    <scope>NUCLEOTIDE SEQUENCE</scope>
</reference>
<organism evidence="1">
    <name type="scientific">marine metagenome</name>
    <dbReference type="NCBI Taxonomy" id="408172"/>
    <lineage>
        <taxon>unclassified sequences</taxon>
        <taxon>metagenomes</taxon>
        <taxon>ecological metagenomes</taxon>
    </lineage>
</organism>
<dbReference type="AlphaFoldDB" id="A0A383CKH3"/>
<protein>
    <submittedName>
        <fullName evidence="1">Uncharacterized protein</fullName>
    </submittedName>
</protein>
<evidence type="ECO:0000313" key="1">
    <source>
        <dbReference type="EMBL" id="SVE32887.1"/>
    </source>
</evidence>
<dbReference type="EMBL" id="UINC01209740">
    <property type="protein sequence ID" value="SVE32887.1"/>
    <property type="molecule type" value="Genomic_DNA"/>
</dbReference>
<sequence length="86" mass="9672">CLTNPKNLENIPNDLQKIKDLKLSKREQAWVYRRLAELYAGAGLKDLGREMLTKALQLNPKMSGIKKICLTLGLANSPHFYTTGNT</sequence>
<name>A0A383CKH3_9ZZZZ</name>
<gene>
    <name evidence="1" type="ORF">METZ01_LOCUS485741</name>
</gene>
<feature type="non-terminal residue" evidence="1">
    <location>
        <position position="1"/>
    </location>
</feature>
<proteinExistence type="predicted"/>
<accession>A0A383CKH3</accession>